<name>A0A7K9HUC6_9PICI</name>
<keyword evidence="3 8" id="KW-1133">Transmembrane helix</keyword>
<organism evidence="10 11">
    <name type="scientific">Bucco capensis</name>
    <name type="common">collared puffbird</name>
    <dbReference type="NCBI Taxonomy" id="135168"/>
    <lineage>
        <taxon>Eukaryota</taxon>
        <taxon>Metazoa</taxon>
        <taxon>Chordata</taxon>
        <taxon>Craniata</taxon>
        <taxon>Vertebrata</taxon>
        <taxon>Euteleostomi</taxon>
        <taxon>Archelosauria</taxon>
        <taxon>Archosauria</taxon>
        <taxon>Dinosauria</taxon>
        <taxon>Saurischia</taxon>
        <taxon>Theropoda</taxon>
        <taxon>Coelurosauria</taxon>
        <taxon>Aves</taxon>
        <taxon>Neognathae</taxon>
        <taxon>Neoaves</taxon>
        <taxon>Telluraves</taxon>
        <taxon>Coraciimorphae</taxon>
        <taxon>Piciformes</taxon>
        <taxon>Bucconidae</taxon>
        <taxon>Bucco</taxon>
    </lineage>
</organism>
<feature type="domain" description="G-protein coupled receptors family 1 profile" evidence="9">
    <location>
        <begin position="51"/>
        <end position="142"/>
    </location>
</feature>
<keyword evidence="4" id="KW-0297">G-protein coupled receptor</keyword>
<evidence type="ECO:0000256" key="4">
    <source>
        <dbReference type="ARBA" id="ARBA00023040"/>
    </source>
</evidence>
<evidence type="ECO:0000256" key="7">
    <source>
        <dbReference type="ARBA" id="ARBA00023224"/>
    </source>
</evidence>
<dbReference type="GO" id="GO:0004930">
    <property type="term" value="F:G protein-coupled receptor activity"/>
    <property type="evidence" value="ECO:0007669"/>
    <property type="project" value="UniProtKB-KW"/>
</dbReference>
<evidence type="ECO:0000256" key="6">
    <source>
        <dbReference type="ARBA" id="ARBA00023170"/>
    </source>
</evidence>
<dbReference type="SUPFAM" id="SSF81321">
    <property type="entry name" value="Family A G protein-coupled receptor-like"/>
    <property type="match status" value="1"/>
</dbReference>
<feature type="transmembrane region" description="Helical" evidence="8">
    <location>
        <begin position="110"/>
        <end position="132"/>
    </location>
</feature>
<dbReference type="Proteomes" id="UP000534107">
    <property type="component" value="Unassembled WGS sequence"/>
</dbReference>
<dbReference type="PROSITE" id="PS50262">
    <property type="entry name" value="G_PROTEIN_RECEP_F1_2"/>
    <property type="match status" value="1"/>
</dbReference>
<protein>
    <submittedName>
        <fullName evidence="10">MRGRH protein</fullName>
    </submittedName>
</protein>
<evidence type="ECO:0000313" key="11">
    <source>
        <dbReference type="Proteomes" id="UP000534107"/>
    </source>
</evidence>
<keyword evidence="7" id="KW-0807">Transducer</keyword>
<evidence type="ECO:0000256" key="1">
    <source>
        <dbReference type="ARBA" id="ARBA00004141"/>
    </source>
</evidence>
<dbReference type="OrthoDB" id="9896011at2759"/>
<dbReference type="Gene3D" id="1.20.1070.10">
    <property type="entry name" value="Rhodopsin 7-helix transmembrane proteins"/>
    <property type="match status" value="1"/>
</dbReference>
<sequence length="142" mass="15785">ETTTTNLSLGYTTSGFVSYWEESEYNCSGVSDELMIFAGVSVGISICGLIGNGIVMWFLVFHMKQNPFTIYILNLTAADFSLLLLFLLLLLALLSSTAFCWSIFLLFYRALALVAEFLCHFFDLSILGLLTITSMEQCISVL</sequence>
<keyword evidence="2 8" id="KW-0812">Transmembrane</keyword>
<evidence type="ECO:0000313" key="10">
    <source>
        <dbReference type="EMBL" id="NXH17439.1"/>
    </source>
</evidence>
<dbReference type="GO" id="GO:0005886">
    <property type="term" value="C:plasma membrane"/>
    <property type="evidence" value="ECO:0007669"/>
    <property type="project" value="TreeGrafter"/>
</dbReference>
<dbReference type="PANTHER" id="PTHR11334">
    <property type="entry name" value="MAS-RELATED G-PROTEIN COUPLED RECEPTOR"/>
    <property type="match status" value="1"/>
</dbReference>
<evidence type="ECO:0000259" key="9">
    <source>
        <dbReference type="PROSITE" id="PS50262"/>
    </source>
</evidence>
<evidence type="ECO:0000256" key="8">
    <source>
        <dbReference type="SAM" id="Phobius"/>
    </source>
</evidence>
<evidence type="ECO:0000256" key="3">
    <source>
        <dbReference type="ARBA" id="ARBA00022989"/>
    </source>
</evidence>
<proteinExistence type="predicted"/>
<dbReference type="EMBL" id="VWZO01013279">
    <property type="protein sequence ID" value="NXH17439.1"/>
    <property type="molecule type" value="Genomic_DNA"/>
</dbReference>
<dbReference type="InterPro" id="IPR026234">
    <property type="entry name" value="MRGPCRFAMILY"/>
</dbReference>
<dbReference type="PANTHER" id="PTHR11334:SF69">
    <property type="entry name" value="G-PROTEIN COUPLED RECEPTORS FAMILY 1 PROFILE DOMAIN-CONTAINING PROTEIN"/>
    <property type="match status" value="1"/>
</dbReference>
<dbReference type="AlphaFoldDB" id="A0A7K9HUC6"/>
<feature type="transmembrane region" description="Helical" evidence="8">
    <location>
        <begin position="82"/>
        <end position="104"/>
    </location>
</feature>
<keyword evidence="6" id="KW-0675">Receptor</keyword>
<keyword evidence="5 8" id="KW-0472">Membrane</keyword>
<keyword evidence="11" id="KW-1185">Reference proteome</keyword>
<evidence type="ECO:0000256" key="5">
    <source>
        <dbReference type="ARBA" id="ARBA00023136"/>
    </source>
</evidence>
<gene>
    <name evidence="10" type="primary">Mrgprh_1</name>
    <name evidence="10" type="ORF">BUCCAP_R15774</name>
</gene>
<dbReference type="InterPro" id="IPR017452">
    <property type="entry name" value="GPCR_Rhodpsn_7TM"/>
</dbReference>
<comment type="subcellular location">
    <subcellularLocation>
        <location evidence="1">Membrane</location>
        <topology evidence="1">Multi-pass membrane protein</topology>
    </subcellularLocation>
</comment>
<comment type="caution">
    <text evidence="10">The sequence shown here is derived from an EMBL/GenBank/DDBJ whole genome shotgun (WGS) entry which is preliminary data.</text>
</comment>
<reference evidence="10 11" key="1">
    <citation type="submission" date="2019-09" db="EMBL/GenBank/DDBJ databases">
        <title>Bird 10,000 Genomes (B10K) Project - Family phase.</title>
        <authorList>
            <person name="Zhang G."/>
        </authorList>
    </citation>
    <scope>NUCLEOTIDE SEQUENCE [LARGE SCALE GENOMIC DNA]</scope>
    <source>
        <strain evidence="10">B10K-DU-001-16</strain>
        <tissue evidence="10">Muscle</tissue>
    </source>
</reference>
<feature type="non-terminal residue" evidence="10">
    <location>
        <position position="1"/>
    </location>
</feature>
<feature type="non-terminal residue" evidence="10">
    <location>
        <position position="142"/>
    </location>
</feature>
<accession>A0A7K9HUC6</accession>
<evidence type="ECO:0000256" key="2">
    <source>
        <dbReference type="ARBA" id="ARBA00022692"/>
    </source>
</evidence>
<feature type="transmembrane region" description="Helical" evidence="8">
    <location>
        <begin position="34"/>
        <end position="61"/>
    </location>
</feature>